<feature type="region of interest" description="Disordered" evidence="1">
    <location>
        <begin position="308"/>
        <end position="339"/>
    </location>
</feature>
<dbReference type="AlphaFoldDB" id="A0A174BMS4"/>
<organism evidence="2 3">
    <name type="scientific">Faecalicatena contorta</name>
    <dbReference type="NCBI Taxonomy" id="39482"/>
    <lineage>
        <taxon>Bacteria</taxon>
        <taxon>Bacillati</taxon>
        <taxon>Bacillota</taxon>
        <taxon>Clostridia</taxon>
        <taxon>Lachnospirales</taxon>
        <taxon>Lachnospiraceae</taxon>
        <taxon>Faecalicatena</taxon>
    </lineage>
</organism>
<reference evidence="2 3" key="1">
    <citation type="submission" date="2015-09" db="EMBL/GenBank/DDBJ databases">
        <authorList>
            <consortium name="Pathogen Informatics"/>
        </authorList>
    </citation>
    <scope>NUCLEOTIDE SEQUENCE [LARGE SCALE GENOMIC DNA]</scope>
    <source>
        <strain evidence="2 3">2789STDY5834876</strain>
    </source>
</reference>
<dbReference type="Pfam" id="PF12784">
    <property type="entry name" value="PDDEXK_2"/>
    <property type="match status" value="1"/>
</dbReference>
<evidence type="ECO:0000313" key="2">
    <source>
        <dbReference type="EMBL" id="CUO01020.1"/>
    </source>
</evidence>
<sequence>MNDIRINPVSAYQFDQWGEELQEEFLDFCTGARGVKMTYDSFFKEIMNPELHAERLEELLSLLLEQKVKIHQLLPNESARIADENTLLIMDIVVELEDGSLANIEIQKIGYAFPGQRGACYSADLLLRQYKRVRSQKKKKFTYQDIKTVYTIIFFEKSTSEFHEIKHTYIHRAKQVFNTGLKMNMLQEYVLIPLDIFKETKQNKAIETKLDAWLSFLSDDRPERIMEIIEKYPDFRELYGKIYEICRNVEGVMNMFSEELLELDRNTVQYMIEEQQEQLDTLNKENEVLAMELADLRKAYEEQRNAYEEQRNAYEEQRKVREEQQSAYEEQKKENETQRKQIEELKNMLETLMRNQK</sequence>
<dbReference type="EMBL" id="CYZU01000007">
    <property type="protein sequence ID" value="CUO01020.1"/>
    <property type="molecule type" value="Genomic_DNA"/>
</dbReference>
<name>A0A174BMS4_9FIRM</name>
<evidence type="ECO:0000256" key="1">
    <source>
        <dbReference type="SAM" id="MobiDB-lite"/>
    </source>
</evidence>
<protein>
    <submittedName>
        <fullName evidence="2">PD-(D/E)XK nuclease family transposase</fullName>
    </submittedName>
</protein>
<dbReference type="Proteomes" id="UP000095544">
    <property type="component" value="Unassembled WGS sequence"/>
</dbReference>
<proteinExistence type="predicted"/>
<gene>
    <name evidence="2" type="ORF">ERS852491_01046</name>
</gene>
<accession>A0A174BMS4</accession>
<evidence type="ECO:0000313" key="3">
    <source>
        <dbReference type="Proteomes" id="UP000095544"/>
    </source>
</evidence>